<protein>
    <submittedName>
        <fullName evidence="2">Alpha/beta hydrolase</fullName>
    </submittedName>
</protein>
<dbReference type="AlphaFoldDB" id="A0A6F8PLB0"/>
<dbReference type="GO" id="GO:0016787">
    <property type="term" value="F:hydrolase activity"/>
    <property type="evidence" value="ECO:0007669"/>
    <property type="project" value="UniProtKB-KW"/>
</dbReference>
<dbReference type="Pfam" id="PF02129">
    <property type="entry name" value="Peptidase_S15"/>
    <property type="match status" value="1"/>
</dbReference>
<accession>A0A6F8PLB0</accession>
<evidence type="ECO:0000313" key="2">
    <source>
        <dbReference type="EMBL" id="BBP42875.1"/>
    </source>
</evidence>
<organism evidence="2 3">
    <name type="scientific">Thiosulfativibrio zosterae</name>
    <dbReference type="NCBI Taxonomy" id="2675053"/>
    <lineage>
        <taxon>Bacteria</taxon>
        <taxon>Pseudomonadati</taxon>
        <taxon>Pseudomonadota</taxon>
        <taxon>Gammaproteobacteria</taxon>
        <taxon>Thiotrichales</taxon>
        <taxon>Piscirickettsiaceae</taxon>
        <taxon>Thiosulfativibrio</taxon>
    </lineage>
</organism>
<dbReference type="InterPro" id="IPR029058">
    <property type="entry name" value="AB_hydrolase_fold"/>
</dbReference>
<dbReference type="RefSeq" id="WP_173290682.1">
    <property type="nucleotide sequence ID" value="NZ_AP021888.1"/>
</dbReference>
<dbReference type="SUPFAM" id="SSF53474">
    <property type="entry name" value="alpha/beta-Hydrolases"/>
    <property type="match status" value="1"/>
</dbReference>
<gene>
    <name evidence="2" type="ORF">THMIRHAT_06210</name>
</gene>
<sequence length="203" mass="22340">MRKTQSTIIAGAVGDLEIRINPPSDGHRWVVISHPHPQFGGTMDNKVVTTLEKAYQSIGFGSVVYQFRGVGLSAGEYDGGEGEQADLAAVVNWLTNEYTPSYLVLAGFSFGAYISLKQAATLEPDHLLVVAPPVNLYDFSAIQLPSVSWTLVQGSADEVVPALEVLDWALKLENMPDIHWRSGASHFFHRQLVWLKKIVLMAY</sequence>
<dbReference type="KEGG" id="tzo:THMIRHAT_06210"/>
<feature type="domain" description="Xaa-Pro dipeptidyl-peptidase-like" evidence="1">
    <location>
        <begin position="16"/>
        <end position="139"/>
    </location>
</feature>
<evidence type="ECO:0000313" key="3">
    <source>
        <dbReference type="Proteomes" id="UP000501466"/>
    </source>
</evidence>
<proteinExistence type="predicted"/>
<dbReference type="PANTHER" id="PTHR42103:SF2">
    <property type="entry name" value="AB HYDROLASE-1 DOMAIN-CONTAINING PROTEIN"/>
    <property type="match status" value="1"/>
</dbReference>
<dbReference type="PANTHER" id="PTHR42103">
    <property type="entry name" value="ALPHA/BETA-HYDROLASES SUPERFAMILY PROTEIN"/>
    <property type="match status" value="1"/>
</dbReference>
<reference evidence="3" key="1">
    <citation type="submission" date="2019-11" db="EMBL/GenBank/DDBJ databases">
        <title>Isolation and characterization of two novel species in the genus Thiomicrorhabdus.</title>
        <authorList>
            <person name="Mochizuki J."/>
            <person name="Kojima H."/>
            <person name="Fukui M."/>
        </authorList>
    </citation>
    <scope>NUCLEOTIDE SEQUENCE [LARGE SCALE GENOMIC DNA]</scope>
    <source>
        <strain evidence="3">AkT22</strain>
    </source>
</reference>
<name>A0A6F8PLB0_9GAMM</name>
<keyword evidence="3" id="KW-1185">Reference proteome</keyword>
<dbReference type="EMBL" id="AP021888">
    <property type="protein sequence ID" value="BBP42875.1"/>
    <property type="molecule type" value="Genomic_DNA"/>
</dbReference>
<evidence type="ECO:0000259" key="1">
    <source>
        <dbReference type="Pfam" id="PF02129"/>
    </source>
</evidence>
<dbReference type="InterPro" id="IPR000383">
    <property type="entry name" value="Xaa-Pro-like_dom"/>
</dbReference>
<dbReference type="Proteomes" id="UP000501466">
    <property type="component" value="Chromosome"/>
</dbReference>
<dbReference type="Gene3D" id="3.40.50.1820">
    <property type="entry name" value="alpha/beta hydrolase"/>
    <property type="match status" value="1"/>
</dbReference>
<keyword evidence="2" id="KW-0378">Hydrolase</keyword>